<dbReference type="UniPathway" id="UPA00906">
    <property type="reaction ID" value="UER00895"/>
</dbReference>
<feature type="binding site" evidence="12">
    <location>
        <position position="387"/>
    </location>
    <ligand>
        <name>L-serine</name>
        <dbReference type="ChEBI" id="CHEBI:33384"/>
    </ligand>
</feature>
<dbReference type="SUPFAM" id="SSF55681">
    <property type="entry name" value="Class II aaRS and biotin synthetases"/>
    <property type="match status" value="1"/>
</dbReference>
<comment type="caution">
    <text evidence="12">Lacks conserved residue(s) required for the propagation of feature annotation.</text>
</comment>
<dbReference type="Proteomes" id="UP000244884">
    <property type="component" value="Chromosome"/>
</dbReference>
<evidence type="ECO:0000256" key="15">
    <source>
        <dbReference type="SAM" id="Coils"/>
    </source>
</evidence>
<keyword evidence="5 12" id="KW-0436">Ligase</keyword>
<name>A0A2U8DFK5_9GAMM</name>
<dbReference type="GO" id="GO:0016260">
    <property type="term" value="P:selenocysteine biosynthetic process"/>
    <property type="evidence" value="ECO:0007669"/>
    <property type="project" value="UniProtKB-UniRule"/>
</dbReference>
<evidence type="ECO:0000256" key="4">
    <source>
        <dbReference type="ARBA" id="ARBA00022490"/>
    </source>
</evidence>
<evidence type="ECO:0000256" key="11">
    <source>
        <dbReference type="ARBA" id="ARBA00048823"/>
    </source>
</evidence>
<dbReference type="InterPro" id="IPR010978">
    <property type="entry name" value="tRNA-bd_arm"/>
</dbReference>
<gene>
    <name evidence="12" type="primary">serS</name>
    <name evidence="17" type="ORF">DD681_01465</name>
</gene>
<evidence type="ECO:0000256" key="9">
    <source>
        <dbReference type="ARBA" id="ARBA00023146"/>
    </source>
</evidence>
<evidence type="ECO:0000256" key="1">
    <source>
        <dbReference type="ARBA" id="ARBA00004496"/>
    </source>
</evidence>
<dbReference type="PROSITE" id="PS50862">
    <property type="entry name" value="AA_TRNA_LIGASE_II"/>
    <property type="match status" value="1"/>
</dbReference>
<evidence type="ECO:0000256" key="6">
    <source>
        <dbReference type="ARBA" id="ARBA00022741"/>
    </source>
</evidence>
<feature type="binding site" evidence="13">
    <location>
        <position position="233"/>
    </location>
    <ligand>
        <name>L-serine</name>
        <dbReference type="ChEBI" id="CHEBI:33384"/>
    </ligand>
</feature>
<keyword evidence="7 12" id="KW-0067">ATP-binding</keyword>
<dbReference type="SUPFAM" id="SSF46589">
    <property type="entry name" value="tRNA-binding arm"/>
    <property type="match status" value="1"/>
</dbReference>
<keyword evidence="9 12" id="KW-0030">Aminoacyl-tRNA synthetase</keyword>
<dbReference type="EC" id="6.1.1.11" evidence="12"/>
<dbReference type="CDD" id="cd00770">
    <property type="entry name" value="SerRS_core"/>
    <property type="match status" value="1"/>
</dbReference>
<dbReference type="InterPro" id="IPR042103">
    <property type="entry name" value="SerRS_1_N_sf"/>
</dbReference>
<dbReference type="GO" id="GO:0006434">
    <property type="term" value="P:seryl-tRNA aminoacylation"/>
    <property type="evidence" value="ECO:0007669"/>
    <property type="project" value="UniProtKB-UniRule"/>
</dbReference>
<reference evidence="17 18" key="1">
    <citation type="submission" date="2018-04" db="EMBL/GenBank/DDBJ databases">
        <title>Genome sequence of Buchnera aphidicola from Melaphis sacchari.</title>
        <authorList>
            <person name="Geib S.M."/>
            <person name="Palmer N.A."/>
            <person name="Sattler S.E."/>
            <person name="Sarath G."/>
        </authorList>
    </citation>
    <scope>NUCLEOTIDE SEQUENCE [LARGE SCALE GENOMIC DNA]</scope>
    <source>
        <strain evidence="17 18">LSU</strain>
    </source>
</reference>
<dbReference type="InterPro" id="IPR033729">
    <property type="entry name" value="SerRS_core"/>
</dbReference>
<dbReference type="Pfam" id="PF02403">
    <property type="entry name" value="Seryl_tRNA_N"/>
    <property type="match status" value="1"/>
</dbReference>
<dbReference type="GO" id="GO:0004828">
    <property type="term" value="F:serine-tRNA ligase activity"/>
    <property type="evidence" value="ECO:0007669"/>
    <property type="project" value="UniProtKB-UniRule"/>
</dbReference>
<dbReference type="PRINTS" id="PR00981">
    <property type="entry name" value="TRNASYNTHSER"/>
</dbReference>
<evidence type="ECO:0000256" key="10">
    <source>
        <dbReference type="ARBA" id="ARBA00047929"/>
    </source>
</evidence>
<evidence type="ECO:0000256" key="13">
    <source>
        <dbReference type="PIRSR" id="PIRSR001529-1"/>
    </source>
</evidence>
<comment type="function">
    <text evidence="12">Catalyzes the attachment of serine to tRNA(Ser). Is also able to aminoacylate tRNA(Sec) with serine, to form the misacylated tRNA L-seryl-tRNA(Sec), which will be further converted into selenocysteinyl-tRNA(Sec).</text>
</comment>
<dbReference type="GO" id="GO:0005524">
    <property type="term" value="F:ATP binding"/>
    <property type="evidence" value="ECO:0007669"/>
    <property type="project" value="UniProtKB-UniRule"/>
</dbReference>
<dbReference type="OrthoDB" id="9804647at2"/>
<feature type="coiled-coil region" evidence="15">
    <location>
        <begin position="30"/>
        <end position="74"/>
    </location>
</feature>
<dbReference type="Gene3D" id="3.30.930.10">
    <property type="entry name" value="Bira Bifunctional Protein, Domain 2"/>
    <property type="match status" value="1"/>
</dbReference>
<feature type="binding site" evidence="13">
    <location>
        <position position="264"/>
    </location>
    <ligand>
        <name>L-serine</name>
        <dbReference type="ChEBI" id="CHEBI:33384"/>
    </ligand>
</feature>
<dbReference type="EMBL" id="CP029161">
    <property type="protein sequence ID" value="AWH90477.1"/>
    <property type="molecule type" value="Genomic_DNA"/>
</dbReference>
<dbReference type="Gene3D" id="1.10.287.40">
    <property type="entry name" value="Serine-tRNA synthetase, tRNA binding domain"/>
    <property type="match status" value="1"/>
</dbReference>
<evidence type="ECO:0000256" key="5">
    <source>
        <dbReference type="ARBA" id="ARBA00022598"/>
    </source>
</evidence>
<dbReference type="Pfam" id="PF00587">
    <property type="entry name" value="tRNA-synt_2b"/>
    <property type="match status" value="1"/>
</dbReference>
<comment type="subunit">
    <text evidence="12">Homodimer. The tRNA molecule binds across the dimer.</text>
</comment>
<dbReference type="AlphaFoldDB" id="A0A2U8DFK5"/>
<keyword evidence="15" id="KW-0175">Coiled coil</keyword>
<sequence length="427" mass="49331">MLNPFLLRTEINSVAKKLLKKNFKLDISLISSMEEQRKKLQIQTEKLQHNHNSLSDLIRIEKNLNRKNQKLHNKILKSSEVLNQLKKDLTLLKEKIYNISISIPNIPSDDVPEGNNLSDNKEIKYWGKKRQYNFKVQDHIEIGKKLHQLDWDAAARISGSRFVVMKGNIAFLHRALSQFMLDLHIKKHGYMEVYVPYLVNYEALHGTGQLPKFSNDLFHISSINKKKYALIPTAEVPLTNLFYNKIIDENSLPIMLTAHTPCFRSEASSYGRDSKGLIRLHQFDKVELVQIVKPELSMKALEELTDHAEKVLQLLELPYRKVLLCGGEMGFSAAKTYDLEVWFPSQKKYREVSSCSNMNDFQARRMKARYRNKLKKNNIFVHTLNGSGLAIGRTLAAILENYQCSDGSVKIPKILQKKYMNGIKFIN</sequence>
<keyword evidence="4 12" id="KW-0963">Cytoplasm</keyword>
<comment type="subcellular location">
    <subcellularLocation>
        <location evidence="1 12">Cytoplasm</location>
    </subcellularLocation>
</comment>
<dbReference type="PANTHER" id="PTHR43697">
    <property type="entry name" value="SERYL-TRNA SYNTHETASE"/>
    <property type="match status" value="1"/>
</dbReference>
<dbReference type="NCBIfam" id="TIGR00414">
    <property type="entry name" value="serS"/>
    <property type="match status" value="1"/>
</dbReference>
<comment type="catalytic activity">
    <reaction evidence="10 12">
        <text>tRNA(Sec) + L-serine + ATP = L-seryl-tRNA(Sec) + AMP + diphosphate + H(+)</text>
        <dbReference type="Rhea" id="RHEA:42580"/>
        <dbReference type="Rhea" id="RHEA-COMP:9742"/>
        <dbReference type="Rhea" id="RHEA-COMP:10128"/>
        <dbReference type="ChEBI" id="CHEBI:15378"/>
        <dbReference type="ChEBI" id="CHEBI:30616"/>
        <dbReference type="ChEBI" id="CHEBI:33019"/>
        <dbReference type="ChEBI" id="CHEBI:33384"/>
        <dbReference type="ChEBI" id="CHEBI:78442"/>
        <dbReference type="ChEBI" id="CHEBI:78533"/>
        <dbReference type="ChEBI" id="CHEBI:456215"/>
        <dbReference type="EC" id="6.1.1.11"/>
    </reaction>
</comment>
<evidence type="ECO:0000256" key="3">
    <source>
        <dbReference type="ARBA" id="ARBA00010728"/>
    </source>
</evidence>
<comment type="similarity">
    <text evidence="3 12">Belongs to the class-II aminoacyl-tRNA synthetase family. Type-1 seryl-tRNA synthetase subfamily.</text>
</comment>
<evidence type="ECO:0000256" key="8">
    <source>
        <dbReference type="ARBA" id="ARBA00022917"/>
    </source>
</evidence>
<evidence type="ECO:0000313" key="17">
    <source>
        <dbReference type="EMBL" id="AWH90477.1"/>
    </source>
</evidence>
<feature type="binding site" evidence="12">
    <location>
        <begin position="233"/>
        <end position="235"/>
    </location>
    <ligand>
        <name>L-serine</name>
        <dbReference type="ChEBI" id="CHEBI:33384"/>
    </ligand>
</feature>
<evidence type="ECO:0000259" key="16">
    <source>
        <dbReference type="PROSITE" id="PS50862"/>
    </source>
</evidence>
<dbReference type="PANTHER" id="PTHR43697:SF1">
    <property type="entry name" value="SERINE--TRNA LIGASE"/>
    <property type="match status" value="1"/>
</dbReference>
<evidence type="ECO:0000256" key="7">
    <source>
        <dbReference type="ARBA" id="ARBA00022840"/>
    </source>
</evidence>
<proteinExistence type="inferred from homology"/>
<feature type="binding site" evidence="12 14">
    <location>
        <begin position="351"/>
        <end position="354"/>
    </location>
    <ligand>
        <name>ATP</name>
        <dbReference type="ChEBI" id="CHEBI:30616"/>
    </ligand>
</feature>
<dbReference type="InterPro" id="IPR006195">
    <property type="entry name" value="aa-tRNA-synth_II"/>
</dbReference>
<comment type="domain">
    <text evidence="12">Consists of two distinct domains, a catalytic core and a N-terminal extension that is involved in tRNA binding.</text>
</comment>
<comment type="catalytic activity">
    <reaction evidence="11 12">
        <text>tRNA(Ser) + L-serine + ATP = L-seryl-tRNA(Ser) + AMP + diphosphate + H(+)</text>
        <dbReference type="Rhea" id="RHEA:12292"/>
        <dbReference type="Rhea" id="RHEA-COMP:9669"/>
        <dbReference type="Rhea" id="RHEA-COMP:9703"/>
        <dbReference type="ChEBI" id="CHEBI:15378"/>
        <dbReference type="ChEBI" id="CHEBI:30616"/>
        <dbReference type="ChEBI" id="CHEBI:33019"/>
        <dbReference type="ChEBI" id="CHEBI:33384"/>
        <dbReference type="ChEBI" id="CHEBI:78442"/>
        <dbReference type="ChEBI" id="CHEBI:78533"/>
        <dbReference type="ChEBI" id="CHEBI:456215"/>
        <dbReference type="EC" id="6.1.1.11"/>
    </reaction>
</comment>
<dbReference type="InterPro" id="IPR002314">
    <property type="entry name" value="aa-tRNA-synt_IIb"/>
</dbReference>
<protein>
    <recommendedName>
        <fullName evidence="12">Serine--tRNA ligase</fullName>
        <ecNumber evidence="12">6.1.1.11</ecNumber>
    </recommendedName>
    <alternativeName>
        <fullName evidence="12">Seryl-tRNA synthetase</fullName>
        <shortName evidence="12">SerRS</shortName>
    </alternativeName>
    <alternativeName>
        <fullName evidence="12">Seryl-tRNA(Ser/Sec) synthetase</fullName>
    </alternativeName>
</protein>
<evidence type="ECO:0000256" key="2">
    <source>
        <dbReference type="ARBA" id="ARBA00005045"/>
    </source>
</evidence>
<dbReference type="GO" id="GO:0005737">
    <property type="term" value="C:cytoplasm"/>
    <property type="evidence" value="ECO:0007669"/>
    <property type="project" value="UniProtKB-SubCell"/>
</dbReference>
<accession>A0A2U8DFK5</accession>
<dbReference type="HAMAP" id="MF_00176">
    <property type="entry name" value="Ser_tRNA_synth_type1"/>
    <property type="match status" value="1"/>
</dbReference>
<feature type="binding site" evidence="12 14">
    <location>
        <begin position="264"/>
        <end position="266"/>
    </location>
    <ligand>
        <name>ATP</name>
        <dbReference type="ChEBI" id="CHEBI:30616"/>
    </ligand>
</feature>
<feature type="binding site" evidence="12 13">
    <location>
        <position position="287"/>
    </location>
    <ligand>
        <name>L-serine</name>
        <dbReference type="ChEBI" id="CHEBI:33384"/>
    </ligand>
</feature>
<dbReference type="InterPro" id="IPR045864">
    <property type="entry name" value="aa-tRNA-synth_II/BPL/LPL"/>
</dbReference>
<dbReference type="InterPro" id="IPR002317">
    <property type="entry name" value="Ser-tRNA-ligase_type_1"/>
</dbReference>
<dbReference type="InterPro" id="IPR015866">
    <property type="entry name" value="Ser-tRNA-synth_1_N"/>
</dbReference>
<dbReference type="PIRSF" id="PIRSF001529">
    <property type="entry name" value="Ser-tRNA-synth_IIa"/>
    <property type="match status" value="1"/>
</dbReference>
<evidence type="ECO:0000256" key="12">
    <source>
        <dbReference type="HAMAP-Rule" id="MF_00176"/>
    </source>
</evidence>
<feature type="binding site" evidence="13">
    <location>
        <position position="385"/>
    </location>
    <ligand>
        <name>L-serine</name>
        <dbReference type="ChEBI" id="CHEBI:33384"/>
    </ligand>
</feature>
<feature type="domain" description="Aminoacyl-transfer RNA synthetases class-II family profile" evidence="16">
    <location>
        <begin position="172"/>
        <end position="412"/>
    </location>
</feature>
<dbReference type="RefSeq" id="WP_158341248.1">
    <property type="nucleotide sequence ID" value="NZ_CP029161.1"/>
</dbReference>
<evidence type="ECO:0000313" key="18">
    <source>
        <dbReference type="Proteomes" id="UP000244884"/>
    </source>
</evidence>
<keyword evidence="6 12" id="KW-0547">Nucleotide-binding</keyword>
<keyword evidence="8 12" id="KW-0648">Protein biosynthesis</keyword>
<comment type="pathway">
    <text evidence="2 12">Aminoacyl-tRNA biosynthesis; selenocysteinyl-tRNA(Sec) biosynthesis; L-seryl-tRNA(Sec) from L-serine and tRNA(Sec): step 1/1.</text>
</comment>
<evidence type="ECO:0000256" key="14">
    <source>
        <dbReference type="PIRSR" id="PIRSR001529-2"/>
    </source>
</evidence>
<organism evidence="17 18">
    <name type="scientific">Buchnera aphidicola</name>
    <name type="common">Melanaphis sacchari</name>
    <dbReference type="NCBI Taxonomy" id="2173854"/>
    <lineage>
        <taxon>Bacteria</taxon>
        <taxon>Pseudomonadati</taxon>
        <taxon>Pseudomonadota</taxon>
        <taxon>Gammaproteobacteria</taxon>
        <taxon>Enterobacterales</taxon>
        <taxon>Erwiniaceae</taxon>
        <taxon>Buchnera</taxon>
    </lineage>
</organism>